<organism evidence="1 2">
    <name type="scientific">Magnetospirillum molischianum DSM 120</name>
    <dbReference type="NCBI Taxonomy" id="1150626"/>
    <lineage>
        <taxon>Bacteria</taxon>
        <taxon>Pseudomonadati</taxon>
        <taxon>Pseudomonadota</taxon>
        <taxon>Alphaproteobacteria</taxon>
        <taxon>Rhodospirillales</taxon>
        <taxon>Rhodospirillaceae</taxon>
        <taxon>Magnetospirillum</taxon>
    </lineage>
</organism>
<reference evidence="1 2" key="1">
    <citation type="journal article" date="2012" name="J. Bacteriol.">
        <title>Draft Genome Sequence of the Purple Photosynthetic Bacterium Phaeospirillum molischianum DSM120, a Particularly Versatile Bacterium.</title>
        <authorList>
            <person name="Duquesne K."/>
            <person name="Prima V."/>
            <person name="Ji B."/>
            <person name="Rouy Z."/>
            <person name="Medigue C."/>
            <person name="Talla E."/>
            <person name="Sturgis J.N."/>
        </authorList>
    </citation>
    <scope>NUCLEOTIDE SEQUENCE [LARGE SCALE GENOMIC DNA]</scope>
    <source>
        <strain evidence="2">DSM120</strain>
    </source>
</reference>
<dbReference type="Proteomes" id="UP000004169">
    <property type="component" value="Unassembled WGS sequence"/>
</dbReference>
<dbReference type="EMBL" id="CAHP01000022">
    <property type="protein sequence ID" value="CCG41724.1"/>
    <property type="molecule type" value="Genomic_DNA"/>
</dbReference>
<comment type="caution">
    <text evidence="1">The sequence shown here is derived from an EMBL/GenBank/DDBJ whole genome shotgun (WGS) entry which is preliminary data.</text>
</comment>
<sequence length="20" mass="1830">MGEGEAGTVVVAASPLAGLT</sequence>
<evidence type="ECO:0000313" key="2">
    <source>
        <dbReference type="Proteomes" id="UP000004169"/>
    </source>
</evidence>
<keyword evidence="2" id="KW-1185">Reference proteome</keyword>
<name>H8FU00_MAGML</name>
<evidence type="ECO:0000313" key="1">
    <source>
        <dbReference type="EMBL" id="CCG41724.1"/>
    </source>
</evidence>
<gene>
    <name evidence="1" type="ORF">PHAMO_290012</name>
</gene>
<accession>H8FU00</accession>
<proteinExistence type="predicted"/>
<dbReference type="AlphaFoldDB" id="H8FU00"/>
<protein>
    <submittedName>
        <fullName evidence="1">Uncharacterized protein</fullName>
    </submittedName>
</protein>